<keyword evidence="1" id="KW-0812">Transmembrane</keyword>
<feature type="transmembrane region" description="Helical" evidence="1">
    <location>
        <begin position="20"/>
        <end position="42"/>
    </location>
</feature>
<dbReference type="AlphaFoldDB" id="E4L726"/>
<proteinExistence type="predicted"/>
<protein>
    <recommendedName>
        <fullName evidence="4">F0F1-ATPase subunit (ATPase_gene1)</fullName>
    </recommendedName>
</protein>
<evidence type="ECO:0008006" key="4">
    <source>
        <dbReference type="Google" id="ProtNLM"/>
    </source>
</evidence>
<organism evidence="2 3">
    <name type="scientific">Dialister micraerophilus UPII 345-E</name>
    <dbReference type="NCBI Taxonomy" id="910314"/>
    <lineage>
        <taxon>Bacteria</taxon>
        <taxon>Bacillati</taxon>
        <taxon>Bacillota</taxon>
        <taxon>Negativicutes</taxon>
        <taxon>Veillonellales</taxon>
        <taxon>Veillonellaceae</taxon>
        <taxon>Dialister</taxon>
    </lineage>
</organism>
<dbReference type="Proteomes" id="UP000004594">
    <property type="component" value="Unassembled WGS sequence"/>
</dbReference>
<evidence type="ECO:0000313" key="2">
    <source>
        <dbReference type="EMBL" id="EFR43316.1"/>
    </source>
</evidence>
<name>E4L726_9FIRM</name>
<evidence type="ECO:0000256" key="1">
    <source>
        <dbReference type="SAM" id="Phobius"/>
    </source>
</evidence>
<dbReference type="OrthoDB" id="282803at2"/>
<evidence type="ECO:0000313" key="3">
    <source>
        <dbReference type="Proteomes" id="UP000004594"/>
    </source>
</evidence>
<dbReference type="RefSeq" id="WP_007553628.1">
    <property type="nucleotide sequence ID" value="NZ_AENT01000001.1"/>
</dbReference>
<keyword evidence="1" id="KW-0472">Membrane</keyword>
<dbReference type="Pfam" id="PF09527">
    <property type="entry name" value="ATPase_gene1"/>
    <property type="match status" value="1"/>
</dbReference>
<comment type="caution">
    <text evidence="2">The sequence shown here is derived from an EMBL/GenBank/DDBJ whole genome shotgun (WGS) entry which is preliminary data.</text>
</comment>
<keyword evidence="1" id="KW-1133">Transmembrane helix</keyword>
<sequence length="79" mass="8441">MKQKVKKESGKKSEFNPVHIVASAAAAGITLLIFIAIGFWLGDTCDKYLASGPFGVMLGTVFGAILGLLSLIKQMLEKK</sequence>
<gene>
    <name evidence="2" type="ORF">HMPREF9220_1318</name>
</gene>
<reference evidence="2 3" key="1">
    <citation type="submission" date="2010-11" db="EMBL/GenBank/DDBJ databases">
        <authorList>
            <person name="Durkin A.S."/>
            <person name="Madupu R."/>
            <person name="Torralba M."/>
            <person name="Gillis M."/>
            <person name="Methe B."/>
            <person name="Sutton G."/>
            <person name="Nelson K.E."/>
        </authorList>
    </citation>
    <scope>NUCLEOTIDE SEQUENCE [LARGE SCALE GENOMIC DNA]</scope>
    <source>
        <strain evidence="2 3">UPII 345-E</strain>
    </source>
</reference>
<feature type="transmembrane region" description="Helical" evidence="1">
    <location>
        <begin position="54"/>
        <end position="72"/>
    </location>
</feature>
<dbReference type="InterPro" id="IPR032820">
    <property type="entry name" value="ATPase_put"/>
</dbReference>
<accession>E4L726</accession>
<dbReference type="EMBL" id="AENT01000001">
    <property type="protein sequence ID" value="EFR43316.1"/>
    <property type="molecule type" value="Genomic_DNA"/>
</dbReference>